<name>A0A1I7XBU0_HETBA</name>
<organism evidence="2 3">
    <name type="scientific">Heterorhabditis bacteriophora</name>
    <name type="common">Entomopathogenic nematode worm</name>
    <dbReference type="NCBI Taxonomy" id="37862"/>
    <lineage>
        <taxon>Eukaryota</taxon>
        <taxon>Metazoa</taxon>
        <taxon>Ecdysozoa</taxon>
        <taxon>Nematoda</taxon>
        <taxon>Chromadorea</taxon>
        <taxon>Rhabditida</taxon>
        <taxon>Rhabditina</taxon>
        <taxon>Rhabditomorpha</taxon>
        <taxon>Strongyloidea</taxon>
        <taxon>Heterorhabditidae</taxon>
        <taxon>Heterorhabditis</taxon>
    </lineage>
</organism>
<evidence type="ECO:0000313" key="2">
    <source>
        <dbReference type="Proteomes" id="UP000095283"/>
    </source>
</evidence>
<dbReference type="WBParaSite" id="Hba_14909">
    <property type="protein sequence ID" value="Hba_14909"/>
    <property type="gene ID" value="Hba_14909"/>
</dbReference>
<keyword evidence="2" id="KW-1185">Reference proteome</keyword>
<accession>A0A1I7XBU0</accession>
<evidence type="ECO:0000256" key="1">
    <source>
        <dbReference type="SAM" id="MobiDB-lite"/>
    </source>
</evidence>
<protein>
    <submittedName>
        <fullName evidence="3">Uncharacterized protein</fullName>
    </submittedName>
</protein>
<dbReference type="AlphaFoldDB" id="A0A1I7XBU0"/>
<evidence type="ECO:0000313" key="3">
    <source>
        <dbReference type="WBParaSite" id="Hba_14909"/>
    </source>
</evidence>
<reference evidence="3" key="1">
    <citation type="submission" date="2016-11" db="UniProtKB">
        <authorList>
            <consortium name="WormBaseParasite"/>
        </authorList>
    </citation>
    <scope>IDENTIFICATION</scope>
</reference>
<sequence>MDHRPSVITRSSSDLARASSTRDYSRTPSEYYISRQTSRDSRDYSYPRGSSSRCSMSSMRELHLVGQCTNCGLEFKCACCMKCSHVTLTYIPVSLRVICNSDVCC</sequence>
<feature type="compositionally biased region" description="Polar residues" evidence="1">
    <location>
        <begin position="8"/>
        <end position="27"/>
    </location>
</feature>
<proteinExistence type="predicted"/>
<dbReference type="Proteomes" id="UP000095283">
    <property type="component" value="Unplaced"/>
</dbReference>
<feature type="region of interest" description="Disordered" evidence="1">
    <location>
        <begin position="1"/>
        <end position="27"/>
    </location>
</feature>